<organism evidence="1 2">
    <name type="scientific">Portunus trituberculatus</name>
    <name type="common">Swimming crab</name>
    <name type="synonym">Neptunus trituberculatus</name>
    <dbReference type="NCBI Taxonomy" id="210409"/>
    <lineage>
        <taxon>Eukaryota</taxon>
        <taxon>Metazoa</taxon>
        <taxon>Ecdysozoa</taxon>
        <taxon>Arthropoda</taxon>
        <taxon>Crustacea</taxon>
        <taxon>Multicrustacea</taxon>
        <taxon>Malacostraca</taxon>
        <taxon>Eumalacostraca</taxon>
        <taxon>Eucarida</taxon>
        <taxon>Decapoda</taxon>
        <taxon>Pleocyemata</taxon>
        <taxon>Brachyura</taxon>
        <taxon>Eubrachyura</taxon>
        <taxon>Portunoidea</taxon>
        <taxon>Portunidae</taxon>
        <taxon>Portuninae</taxon>
        <taxon>Portunus</taxon>
    </lineage>
</organism>
<name>A0A5B7HXB7_PORTR</name>
<evidence type="ECO:0000313" key="2">
    <source>
        <dbReference type="Proteomes" id="UP000324222"/>
    </source>
</evidence>
<sequence>MHGRVILASRLIFGLPRVSRISGLCGLGGHYAGQDRSGGGRVWPGQGETGQWSNPAAYVTVVGGHEVLAGRATSCHVTRRQDKSILAVRGLCYPHIPVARVQSTAL</sequence>
<dbReference type="EMBL" id="VSRR010046573">
    <property type="protein sequence ID" value="MPC77721.1"/>
    <property type="molecule type" value="Genomic_DNA"/>
</dbReference>
<proteinExistence type="predicted"/>
<dbReference type="AlphaFoldDB" id="A0A5B7HXB7"/>
<reference evidence="1 2" key="1">
    <citation type="submission" date="2019-05" db="EMBL/GenBank/DDBJ databases">
        <title>Another draft genome of Portunus trituberculatus and its Hox gene families provides insights of decapod evolution.</title>
        <authorList>
            <person name="Jeong J.-H."/>
            <person name="Song I."/>
            <person name="Kim S."/>
            <person name="Choi T."/>
            <person name="Kim D."/>
            <person name="Ryu S."/>
            <person name="Kim W."/>
        </authorList>
    </citation>
    <scope>NUCLEOTIDE SEQUENCE [LARGE SCALE GENOMIC DNA]</scope>
    <source>
        <tissue evidence="1">Muscle</tissue>
    </source>
</reference>
<dbReference type="Proteomes" id="UP000324222">
    <property type="component" value="Unassembled WGS sequence"/>
</dbReference>
<accession>A0A5B7HXB7</accession>
<protein>
    <submittedName>
        <fullName evidence="1">Uncharacterized protein</fullName>
    </submittedName>
</protein>
<evidence type="ECO:0000313" key="1">
    <source>
        <dbReference type="EMBL" id="MPC77721.1"/>
    </source>
</evidence>
<gene>
    <name evidence="1" type="ORF">E2C01_072184</name>
</gene>
<keyword evidence="2" id="KW-1185">Reference proteome</keyword>
<comment type="caution">
    <text evidence="1">The sequence shown here is derived from an EMBL/GenBank/DDBJ whole genome shotgun (WGS) entry which is preliminary data.</text>
</comment>